<reference evidence="11" key="1">
    <citation type="submission" date="2021-12" db="EMBL/GenBank/DDBJ databases">
        <authorList>
            <person name="King R."/>
        </authorList>
    </citation>
    <scope>NUCLEOTIDE SEQUENCE</scope>
</reference>
<dbReference type="GO" id="GO:0000796">
    <property type="term" value="C:condensin complex"/>
    <property type="evidence" value="ECO:0007669"/>
    <property type="project" value="InterPro"/>
</dbReference>
<evidence type="ECO:0000256" key="6">
    <source>
        <dbReference type="ARBA" id="ARBA00022490"/>
    </source>
</evidence>
<dbReference type="GO" id="GO:0003682">
    <property type="term" value="F:chromatin binding"/>
    <property type="evidence" value="ECO:0007669"/>
    <property type="project" value="TreeGrafter"/>
</dbReference>
<organism evidence="11 12">
    <name type="scientific">Brassicogethes aeneus</name>
    <name type="common">Rape pollen beetle</name>
    <name type="synonym">Meligethes aeneus</name>
    <dbReference type="NCBI Taxonomy" id="1431903"/>
    <lineage>
        <taxon>Eukaryota</taxon>
        <taxon>Metazoa</taxon>
        <taxon>Ecdysozoa</taxon>
        <taxon>Arthropoda</taxon>
        <taxon>Hexapoda</taxon>
        <taxon>Insecta</taxon>
        <taxon>Pterygota</taxon>
        <taxon>Neoptera</taxon>
        <taxon>Endopterygota</taxon>
        <taxon>Coleoptera</taxon>
        <taxon>Polyphaga</taxon>
        <taxon>Cucujiformia</taxon>
        <taxon>Nitidulidae</taxon>
        <taxon>Meligethinae</taxon>
        <taxon>Brassicogethes</taxon>
    </lineage>
</organism>
<evidence type="ECO:0000256" key="5">
    <source>
        <dbReference type="ARBA" id="ARBA00022454"/>
    </source>
</evidence>
<keyword evidence="7" id="KW-0132">Cell division</keyword>
<keyword evidence="12" id="KW-1185">Reference proteome</keyword>
<evidence type="ECO:0000256" key="3">
    <source>
        <dbReference type="ARBA" id="ARBA00009471"/>
    </source>
</evidence>
<dbReference type="EMBL" id="OV121132">
    <property type="protein sequence ID" value="CAH0547136.1"/>
    <property type="molecule type" value="Genomic_DNA"/>
</dbReference>
<name>A0A9P0AP10_BRAAE</name>
<keyword evidence="10" id="KW-0131">Cell cycle</keyword>
<evidence type="ECO:0000256" key="9">
    <source>
        <dbReference type="ARBA" id="ARBA00023067"/>
    </source>
</evidence>
<dbReference type="GO" id="GO:0007076">
    <property type="term" value="P:mitotic chromosome condensation"/>
    <property type="evidence" value="ECO:0007669"/>
    <property type="project" value="InterPro"/>
</dbReference>
<dbReference type="Pfam" id="PF05786">
    <property type="entry name" value="Cnd2"/>
    <property type="match status" value="2"/>
</dbReference>
<evidence type="ECO:0000256" key="7">
    <source>
        <dbReference type="ARBA" id="ARBA00022618"/>
    </source>
</evidence>
<dbReference type="InterPro" id="IPR022816">
    <property type="entry name" value="Condensin_barren_su2"/>
</dbReference>
<evidence type="ECO:0000313" key="11">
    <source>
        <dbReference type="EMBL" id="CAH0547136.1"/>
    </source>
</evidence>
<comment type="similarity">
    <text evidence="3">Belongs to the CND2 (condensin subunit 2) family.</text>
</comment>
<proteinExistence type="inferred from homology"/>
<evidence type="ECO:0000256" key="4">
    <source>
        <dbReference type="ARBA" id="ARBA00016065"/>
    </source>
</evidence>
<evidence type="ECO:0000256" key="1">
    <source>
        <dbReference type="ARBA" id="ARBA00004286"/>
    </source>
</evidence>
<keyword evidence="9" id="KW-0226">DNA condensation</keyword>
<dbReference type="OrthoDB" id="362021at2759"/>
<accession>A0A9P0AP10</accession>
<dbReference type="PANTHER" id="PTHR13108:SF9">
    <property type="entry name" value="CONDENSIN COMPLEX SUBUNIT 2"/>
    <property type="match status" value="1"/>
</dbReference>
<dbReference type="AlphaFoldDB" id="A0A9P0AP10"/>
<protein>
    <recommendedName>
        <fullName evidence="4">Condensin complex subunit 2</fullName>
    </recommendedName>
</protein>
<evidence type="ECO:0000256" key="10">
    <source>
        <dbReference type="ARBA" id="ARBA00023306"/>
    </source>
</evidence>
<evidence type="ECO:0000313" key="12">
    <source>
        <dbReference type="Proteomes" id="UP001154078"/>
    </source>
</evidence>
<dbReference type="GO" id="GO:0051301">
    <property type="term" value="P:cell division"/>
    <property type="evidence" value="ECO:0007669"/>
    <property type="project" value="UniProtKB-KW"/>
</dbReference>
<keyword evidence="6" id="KW-0963">Cytoplasm</keyword>
<comment type="subcellular location">
    <subcellularLocation>
        <location evidence="1">Chromosome</location>
    </subcellularLocation>
    <subcellularLocation>
        <location evidence="2">Cytoplasm</location>
    </subcellularLocation>
</comment>
<evidence type="ECO:0000256" key="2">
    <source>
        <dbReference type="ARBA" id="ARBA00004496"/>
    </source>
</evidence>
<evidence type="ECO:0000256" key="8">
    <source>
        <dbReference type="ARBA" id="ARBA00022776"/>
    </source>
</evidence>
<dbReference type="Proteomes" id="UP001154078">
    <property type="component" value="Chromosome 1"/>
</dbReference>
<dbReference type="GO" id="GO:0005737">
    <property type="term" value="C:cytoplasm"/>
    <property type="evidence" value="ECO:0007669"/>
    <property type="project" value="UniProtKB-SubCell"/>
</dbReference>
<dbReference type="PANTHER" id="PTHR13108">
    <property type="entry name" value="CONDENSIN COMPLEX SUBUNIT 2"/>
    <property type="match status" value="1"/>
</dbReference>
<gene>
    <name evidence="11" type="ORF">MELIAE_LOCUS1180</name>
</gene>
<keyword evidence="8" id="KW-0498">Mitosis</keyword>
<sequence>MDSLTIKITPLRSNDLRRRTLLQTRIMASPLQRSVPNNPTLNMEIVNDESERLNRRSLVDMQRRLSNIPQLQSPLNESTKFLGEQEMKDHFQICTKLFSENKITTKNAWQLHIIDLLRHMSQKSNSDTLQVASTSLDISAKVYGIRVDDIHSDGLKLASSMARASEKQLPQISNIDDNFECNDEKSQEKKIKKKKRLTSGDKNTISKDPSSLIAPLPILESVFFSTRTNAESNAIDNLFTNTLKMDNSGYKFMLLNNCKGWADSSNLILKKGKIFSLSLNSLSNFKLCIPFSDFQVDDWDPEEEEKQLEAEKTLNSQRENEVVFDENGIPIAELDGSIHDIFSNENNDEIDMNISEDIQEEQEFCAQVQGEIAHINNFQPADVLIKTEYSYNSTLRTHNGKVIDQIWAGPSHWKLKYIRRSTSRFSGQNSNISEKNILTKHAKAKKKLPAQTFEEQIVGMDINKHFKIKKKPLATDLQKKTLPVPDQTCVKLMECINELILKKGAVPVTKAQQIENEKNLLNYEVSGYKYENPNDSQYCSQQNEDDPMDNEDLMDNNFDTEERHHQQQNFLSENLVHMPTLVPKSYVPYALQAKKMDMKKLKAAVWQKLVKNVESQDAKINTISFSNLYNELPCLLNEKMKKELSCPLAFVALLHLCNEQNLNLKQLPGYKDFVIKE</sequence>
<keyword evidence="5" id="KW-0158">Chromosome</keyword>